<evidence type="ECO:0000313" key="3">
    <source>
        <dbReference type="Proteomes" id="UP000326340"/>
    </source>
</evidence>
<accession>A0A5Q4BF34</accession>
<dbReference type="AlphaFoldDB" id="A0A5Q4BF34"/>
<organism evidence="2 3">
    <name type="scientific">Colletotrichum shisoi</name>
    <dbReference type="NCBI Taxonomy" id="2078593"/>
    <lineage>
        <taxon>Eukaryota</taxon>
        <taxon>Fungi</taxon>
        <taxon>Dikarya</taxon>
        <taxon>Ascomycota</taxon>
        <taxon>Pezizomycotina</taxon>
        <taxon>Sordariomycetes</taxon>
        <taxon>Hypocreomycetidae</taxon>
        <taxon>Glomerellales</taxon>
        <taxon>Glomerellaceae</taxon>
        <taxon>Colletotrichum</taxon>
        <taxon>Colletotrichum destructivum species complex</taxon>
    </lineage>
</organism>
<feature type="compositionally biased region" description="Low complexity" evidence="1">
    <location>
        <begin position="73"/>
        <end position="88"/>
    </location>
</feature>
<dbReference type="Proteomes" id="UP000326340">
    <property type="component" value="Unassembled WGS sequence"/>
</dbReference>
<evidence type="ECO:0000313" key="2">
    <source>
        <dbReference type="EMBL" id="TQN65317.1"/>
    </source>
</evidence>
<name>A0A5Q4BF34_9PEZI</name>
<evidence type="ECO:0000256" key="1">
    <source>
        <dbReference type="SAM" id="MobiDB-lite"/>
    </source>
</evidence>
<protein>
    <submittedName>
        <fullName evidence="2">Uncharacterized protein</fullName>
    </submittedName>
</protein>
<comment type="caution">
    <text evidence="2">The sequence shown here is derived from an EMBL/GenBank/DDBJ whole genome shotgun (WGS) entry which is preliminary data.</text>
</comment>
<feature type="region of interest" description="Disordered" evidence="1">
    <location>
        <begin position="64"/>
        <end position="127"/>
    </location>
</feature>
<gene>
    <name evidence="2" type="ORF">CSHISOI_10123</name>
</gene>
<sequence length="207" mass="22727">MQDSHAGKFTDAQLGVLADRNGRATGTLFQTCPLCGTDEVSSMEDHVIGHMRALALKSLPSYEEDDEARYDSESQQSSGSSAKAPSRSTLKNDGWDVWSSTDDTTTPNGEQPDTFASTTQGRTSLASSDPELPALFHQDEARGVLPLADYLRFMDLEYGVPGTSGTRISKRGRHLRSGFEVVIFRVELRAHCARRRIAEYRWGPAGL</sequence>
<dbReference type="OrthoDB" id="20872at2759"/>
<feature type="compositionally biased region" description="Polar residues" evidence="1">
    <location>
        <begin position="107"/>
        <end position="127"/>
    </location>
</feature>
<proteinExistence type="predicted"/>
<reference evidence="2 3" key="1">
    <citation type="journal article" date="2019" name="Sci. Rep.">
        <title>Colletotrichum shisoi sp. nov., an anthracnose pathogen of Perilla frutescens in Japan: molecular phylogenetic, morphological and genomic evidence.</title>
        <authorList>
            <person name="Gan P."/>
            <person name="Tsushima A."/>
            <person name="Hiroyama R."/>
            <person name="Narusaka M."/>
            <person name="Takano Y."/>
            <person name="Narusaka Y."/>
            <person name="Kawaradani M."/>
            <person name="Damm U."/>
            <person name="Shirasu K."/>
        </authorList>
    </citation>
    <scope>NUCLEOTIDE SEQUENCE [LARGE SCALE GENOMIC DNA]</scope>
    <source>
        <strain evidence="2 3">PG-2018a</strain>
    </source>
</reference>
<keyword evidence="3" id="KW-1185">Reference proteome</keyword>
<dbReference type="EMBL" id="PUHP01001695">
    <property type="protein sequence ID" value="TQN65317.1"/>
    <property type="molecule type" value="Genomic_DNA"/>
</dbReference>